<protein>
    <submittedName>
        <fullName evidence="1">Uncharacterized protein</fullName>
    </submittedName>
</protein>
<keyword evidence="2" id="KW-1185">Reference proteome</keyword>
<evidence type="ECO:0000313" key="2">
    <source>
        <dbReference type="Proteomes" id="UP001177003"/>
    </source>
</evidence>
<name>A0AA35Y6A2_LACSI</name>
<dbReference type="Proteomes" id="UP001177003">
    <property type="component" value="Chromosome 1"/>
</dbReference>
<evidence type="ECO:0000313" key="1">
    <source>
        <dbReference type="EMBL" id="CAI9268874.1"/>
    </source>
</evidence>
<accession>A0AA35Y6A2</accession>
<proteinExistence type="predicted"/>
<sequence>MFDILKTLLAPTLFYSHATVHPIAKRIMRESKMVICRCGMETTKLTSWTDRNPGRQFLNCSRCGFVRWVDPPMCARELMVIPGLIRSMNRLEERVVIASAELWNYQLMLFCS</sequence>
<organism evidence="1 2">
    <name type="scientific">Lactuca saligna</name>
    <name type="common">Willowleaf lettuce</name>
    <dbReference type="NCBI Taxonomy" id="75948"/>
    <lineage>
        <taxon>Eukaryota</taxon>
        <taxon>Viridiplantae</taxon>
        <taxon>Streptophyta</taxon>
        <taxon>Embryophyta</taxon>
        <taxon>Tracheophyta</taxon>
        <taxon>Spermatophyta</taxon>
        <taxon>Magnoliopsida</taxon>
        <taxon>eudicotyledons</taxon>
        <taxon>Gunneridae</taxon>
        <taxon>Pentapetalae</taxon>
        <taxon>asterids</taxon>
        <taxon>campanulids</taxon>
        <taxon>Asterales</taxon>
        <taxon>Asteraceae</taxon>
        <taxon>Cichorioideae</taxon>
        <taxon>Cichorieae</taxon>
        <taxon>Lactucinae</taxon>
        <taxon>Lactuca</taxon>
    </lineage>
</organism>
<reference evidence="1" key="1">
    <citation type="submission" date="2023-04" db="EMBL/GenBank/DDBJ databases">
        <authorList>
            <person name="Vijverberg K."/>
            <person name="Xiong W."/>
            <person name="Schranz E."/>
        </authorList>
    </citation>
    <scope>NUCLEOTIDE SEQUENCE</scope>
</reference>
<dbReference type="AlphaFoldDB" id="A0AA35Y6A2"/>
<dbReference type="PANTHER" id="PTHR33248">
    <property type="entry name" value="ZINC ION-BINDING PROTEIN"/>
    <property type="match status" value="1"/>
</dbReference>
<gene>
    <name evidence="1" type="ORF">LSALG_LOCUS9272</name>
</gene>
<dbReference type="EMBL" id="OX465077">
    <property type="protein sequence ID" value="CAI9268874.1"/>
    <property type="molecule type" value="Genomic_DNA"/>
</dbReference>